<dbReference type="PRINTS" id="PR00237">
    <property type="entry name" value="GPCRRHODOPSN"/>
</dbReference>
<proteinExistence type="inferred from homology"/>
<evidence type="ECO:0000256" key="5">
    <source>
        <dbReference type="ARBA" id="ARBA00022989"/>
    </source>
</evidence>
<evidence type="ECO:0000256" key="2">
    <source>
        <dbReference type="ARBA" id="ARBA00010663"/>
    </source>
</evidence>
<dbReference type="EMBL" id="LNIX01000008">
    <property type="protein sequence ID" value="OXA50601.1"/>
    <property type="molecule type" value="Genomic_DNA"/>
</dbReference>
<feature type="transmembrane region" description="Helical" evidence="11">
    <location>
        <begin position="75"/>
        <end position="105"/>
    </location>
</feature>
<protein>
    <submittedName>
        <fullName evidence="13">5-hydroxytryptamine receptor 1</fullName>
    </submittedName>
</protein>
<dbReference type="GO" id="GO:0004993">
    <property type="term" value="F:G protein-coupled serotonin receptor activity"/>
    <property type="evidence" value="ECO:0007669"/>
    <property type="project" value="UniProtKB-ARBA"/>
</dbReference>
<keyword evidence="9 13" id="KW-0675">Receptor</keyword>
<evidence type="ECO:0000256" key="3">
    <source>
        <dbReference type="ARBA" id="ARBA00022475"/>
    </source>
</evidence>
<evidence type="ECO:0000313" key="13">
    <source>
        <dbReference type="EMBL" id="OXA50601.1"/>
    </source>
</evidence>
<dbReference type="OrthoDB" id="5951059at2759"/>
<evidence type="ECO:0000256" key="11">
    <source>
        <dbReference type="SAM" id="Phobius"/>
    </source>
</evidence>
<keyword evidence="5 11" id="KW-1133">Transmembrane helix</keyword>
<organism evidence="13 14">
    <name type="scientific">Folsomia candida</name>
    <name type="common">Springtail</name>
    <dbReference type="NCBI Taxonomy" id="158441"/>
    <lineage>
        <taxon>Eukaryota</taxon>
        <taxon>Metazoa</taxon>
        <taxon>Ecdysozoa</taxon>
        <taxon>Arthropoda</taxon>
        <taxon>Hexapoda</taxon>
        <taxon>Collembola</taxon>
        <taxon>Entomobryomorpha</taxon>
        <taxon>Isotomoidea</taxon>
        <taxon>Isotomidae</taxon>
        <taxon>Proisotominae</taxon>
        <taxon>Folsomia</taxon>
    </lineage>
</organism>
<dbReference type="InterPro" id="IPR017452">
    <property type="entry name" value="GPCR_Rhodpsn_7TM"/>
</dbReference>
<dbReference type="PANTHER" id="PTHR24248">
    <property type="entry name" value="ADRENERGIC RECEPTOR-RELATED G-PROTEIN COUPLED RECEPTOR"/>
    <property type="match status" value="1"/>
</dbReference>
<keyword evidence="14" id="KW-1185">Reference proteome</keyword>
<dbReference type="GO" id="GO:0005886">
    <property type="term" value="C:plasma membrane"/>
    <property type="evidence" value="ECO:0007669"/>
    <property type="project" value="UniProtKB-SubCell"/>
</dbReference>
<gene>
    <name evidence="13" type="ORF">Fcan01_14341</name>
</gene>
<dbReference type="STRING" id="158441.A0A226E0Z8"/>
<dbReference type="Pfam" id="PF00001">
    <property type="entry name" value="7tm_1"/>
    <property type="match status" value="1"/>
</dbReference>
<name>A0A226E0Z8_FOLCA</name>
<comment type="similarity">
    <text evidence="2">Belongs to the G-protein coupled receptor 1 family.</text>
</comment>
<dbReference type="PROSITE" id="PS50262">
    <property type="entry name" value="G_PROTEIN_RECEP_F1_2"/>
    <property type="match status" value="1"/>
</dbReference>
<dbReference type="Gene3D" id="1.20.1070.10">
    <property type="entry name" value="Rhodopsin 7-helix transmembrane proteins"/>
    <property type="match status" value="1"/>
</dbReference>
<sequence length="161" mass="18172">MSHLKTNLSWEDGFGTLNLEFPTSEETYLNESLTYGEDGTRFHFDYFPSSTPLSPLFGDPGDGDRANPYWDGWDWSTVCLVIVLSSLIVVTIVGNLLVCLSVVLVRKLRKPQNYLLVSLALSDLFVAMFVMPFAIVFELHGGRWPLNYGLCDLWVSGKREI</sequence>
<keyword evidence="7 11" id="KW-0472">Membrane</keyword>
<evidence type="ECO:0000259" key="12">
    <source>
        <dbReference type="PROSITE" id="PS50262"/>
    </source>
</evidence>
<keyword evidence="8" id="KW-1015">Disulfide bond</keyword>
<dbReference type="Proteomes" id="UP000198287">
    <property type="component" value="Unassembled WGS sequence"/>
</dbReference>
<keyword evidence="4 11" id="KW-0812">Transmembrane</keyword>
<keyword evidence="3" id="KW-1003">Cell membrane</keyword>
<keyword evidence="10" id="KW-0807">Transducer</keyword>
<evidence type="ECO:0000256" key="10">
    <source>
        <dbReference type="ARBA" id="ARBA00023224"/>
    </source>
</evidence>
<reference evidence="13 14" key="1">
    <citation type="submission" date="2015-12" db="EMBL/GenBank/DDBJ databases">
        <title>The genome of Folsomia candida.</title>
        <authorList>
            <person name="Faddeeva A."/>
            <person name="Derks M.F."/>
            <person name="Anvar Y."/>
            <person name="Smit S."/>
            <person name="Van Straalen N."/>
            <person name="Roelofs D."/>
        </authorList>
    </citation>
    <scope>NUCLEOTIDE SEQUENCE [LARGE SCALE GENOMIC DNA]</scope>
    <source>
        <strain evidence="13 14">VU population</strain>
        <tissue evidence="13">Whole body</tissue>
    </source>
</reference>
<feature type="transmembrane region" description="Helical" evidence="11">
    <location>
        <begin position="114"/>
        <end position="137"/>
    </location>
</feature>
<dbReference type="SUPFAM" id="SSF81321">
    <property type="entry name" value="Family A G protein-coupled receptor-like"/>
    <property type="match status" value="1"/>
</dbReference>
<evidence type="ECO:0000256" key="9">
    <source>
        <dbReference type="ARBA" id="ARBA00023170"/>
    </source>
</evidence>
<dbReference type="AlphaFoldDB" id="A0A226E0Z8"/>
<dbReference type="PANTHER" id="PTHR24248:SF199">
    <property type="entry name" value="IP13425P-RELATED"/>
    <property type="match status" value="1"/>
</dbReference>
<evidence type="ECO:0000313" key="14">
    <source>
        <dbReference type="Proteomes" id="UP000198287"/>
    </source>
</evidence>
<evidence type="ECO:0000256" key="1">
    <source>
        <dbReference type="ARBA" id="ARBA00004651"/>
    </source>
</evidence>
<keyword evidence="6" id="KW-0297">G-protein coupled receptor</keyword>
<evidence type="ECO:0000256" key="6">
    <source>
        <dbReference type="ARBA" id="ARBA00023040"/>
    </source>
</evidence>
<dbReference type="GO" id="GO:0071880">
    <property type="term" value="P:adenylate cyclase-activating adrenergic receptor signaling pathway"/>
    <property type="evidence" value="ECO:0007669"/>
    <property type="project" value="TreeGrafter"/>
</dbReference>
<dbReference type="GO" id="GO:0043410">
    <property type="term" value="P:positive regulation of MAPK cascade"/>
    <property type="evidence" value="ECO:0007669"/>
    <property type="project" value="TreeGrafter"/>
</dbReference>
<evidence type="ECO:0000256" key="7">
    <source>
        <dbReference type="ARBA" id="ARBA00023136"/>
    </source>
</evidence>
<feature type="domain" description="G-protein coupled receptors family 1 profile" evidence="12">
    <location>
        <begin position="94"/>
        <end position="161"/>
    </location>
</feature>
<evidence type="ECO:0000256" key="8">
    <source>
        <dbReference type="ARBA" id="ARBA00023157"/>
    </source>
</evidence>
<evidence type="ECO:0000256" key="4">
    <source>
        <dbReference type="ARBA" id="ARBA00022692"/>
    </source>
</evidence>
<comment type="caution">
    <text evidence="13">The sequence shown here is derived from an EMBL/GenBank/DDBJ whole genome shotgun (WGS) entry which is preliminary data.</text>
</comment>
<comment type="subcellular location">
    <subcellularLocation>
        <location evidence="1">Cell membrane</location>
        <topology evidence="1">Multi-pass membrane protein</topology>
    </subcellularLocation>
</comment>
<accession>A0A226E0Z8</accession>
<dbReference type="InterPro" id="IPR000276">
    <property type="entry name" value="GPCR_Rhodpsn"/>
</dbReference>